<dbReference type="EMBL" id="PDCJ01000001">
    <property type="protein sequence ID" value="PEG31360.1"/>
    <property type="molecule type" value="Genomic_DNA"/>
</dbReference>
<evidence type="ECO:0000313" key="4">
    <source>
        <dbReference type="EMBL" id="PEG31360.1"/>
    </source>
</evidence>
<keyword evidence="5" id="KW-1185">Reference proteome</keyword>
<dbReference type="PROSITE" id="PS50977">
    <property type="entry name" value="HTH_TETR_2"/>
    <property type="match status" value="1"/>
</dbReference>
<evidence type="ECO:0000259" key="3">
    <source>
        <dbReference type="PROSITE" id="PS50977"/>
    </source>
</evidence>
<dbReference type="RefSeq" id="WP_083498797.1">
    <property type="nucleotide sequence ID" value="NZ_CAKJVD010000050.1"/>
</dbReference>
<dbReference type="STRING" id="137838.GCA_001458595_02775"/>
<comment type="caution">
    <text evidence="4">The sequence shown here is derived from an EMBL/GenBank/DDBJ whole genome shotgun (WGS) entry which is preliminary data.</text>
</comment>
<dbReference type="OrthoDB" id="9810250at2"/>
<name>A0A2A7MIG0_9CLOT</name>
<evidence type="ECO:0000256" key="2">
    <source>
        <dbReference type="PROSITE-ProRule" id="PRU00335"/>
    </source>
</evidence>
<proteinExistence type="predicted"/>
<reference evidence="4 5" key="1">
    <citation type="submission" date="2017-10" db="EMBL/GenBank/DDBJ databases">
        <title>Effective Description of Clostridium neonatale sp. nov. linked to necrotizing enterocolitis in neonates and a clarification of species assignable to the genus Clostridium (Prazmowski 1880) emend. Lawson and Rainey 2016.</title>
        <authorList>
            <person name="Bernard K."/>
            <person name="Burdz T."/>
            <person name="Wiebe D."/>
            <person name="Balcewich B."/>
            <person name="Alfa M."/>
            <person name="Bernier A.-M."/>
        </authorList>
    </citation>
    <scope>NUCLEOTIDE SEQUENCE [LARGE SCALE GENOMIC DNA]</scope>
    <source>
        <strain evidence="4 5">LCDC99A005</strain>
    </source>
</reference>
<dbReference type="SUPFAM" id="SSF46689">
    <property type="entry name" value="Homeodomain-like"/>
    <property type="match status" value="1"/>
</dbReference>
<dbReference type="Pfam" id="PF14278">
    <property type="entry name" value="TetR_C_8"/>
    <property type="match status" value="1"/>
</dbReference>
<dbReference type="Proteomes" id="UP000220840">
    <property type="component" value="Unassembled WGS sequence"/>
</dbReference>
<dbReference type="GO" id="GO:0003677">
    <property type="term" value="F:DNA binding"/>
    <property type="evidence" value="ECO:0007669"/>
    <property type="project" value="UniProtKB-UniRule"/>
</dbReference>
<dbReference type="InterPro" id="IPR001647">
    <property type="entry name" value="HTH_TetR"/>
</dbReference>
<dbReference type="InterPro" id="IPR050624">
    <property type="entry name" value="HTH-type_Tx_Regulator"/>
</dbReference>
<evidence type="ECO:0000256" key="1">
    <source>
        <dbReference type="ARBA" id="ARBA00023125"/>
    </source>
</evidence>
<feature type="domain" description="HTH tetR-type" evidence="3">
    <location>
        <begin position="13"/>
        <end position="73"/>
    </location>
</feature>
<organism evidence="4 5">
    <name type="scientific">Clostridium neonatale</name>
    <dbReference type="NCBI Taxonomy" id="137838"/>
    <lineage>
        <taxon>Bacteria</taxon>
        <taxon>Bacillati</taxon>
        <taxon>Bacillota</taxon>
        <taxon>Clostridia</taxon>
        <taxon>Eubacteriales</taxon>
        <taxon>Clostridiaceae</taxon>
        <taxon>Clostridium</taxon>
    </lineage>
</organism>
<evidence type="ECO:0000313" key="5">
    <source>
        <dbReference type="Proteomes" id="UP000220840"/>
    </source>
</evidence>
<dbReference type="PANTHER" id="PTHR43479">
    <property type="entry name" value="ACREF/ENVCD OPERON REPRESSOR-RELATED"/>
    <property type="match status" value="1"/>
</dbReference>
<gene>
    <name evidence="4" type="ORF">CQ394_06530</name>
</gene>
<dbReference type="AlphaFoldDB" id="A0A2A7MIG0"/>
<feature type="DNA-binding region" description="H-T-H motif" evidence="2">
    <location>
        <begin position="36"/>
        <end position="55"/>
    </location>
</feature>
<dbReference type="InterPro" id="IPR009057">
    <property type="entry name" value="Homeodomain-like_sf"/>
</dbReference>
<dbReference type="InterPro" id="IPR039532">
    <property type="entry name" value="TetR_C_Firmicutes"/>
</dbReference>
<dbReference type="PANTHER" id="PTHR43479:SF16">
    <property type="entry name" value="HTH TETR-TYPE DOMAIN-CONTAINING PROTEIN"/>
    <property type="match status" value="1"/>
</dbReference>
<keyword evidence="1 2" id="KW-0238">DNA-binding</keyword>
<accession>A0A2A7MIG0</accession>
<dbReference type="GeneID" id="68877800"/>
<dbReference type="Gene3D" id="1.10.357.10">
    <property type="entry name" value="Tetracycline Repressor, domain 2"/>
    <property type="match status" value="1"/>
</dbReference>
<protein>
    <submittedName>
        <fullName evidence="4">TetR/AcrR family transcriptional regulator</fullName>
    </submittedName>
</protein>
<sequence length="197" mass="23539">MKHTHKKDDLRIRRTYKLLSESLLDLLSENKFEDISVTDICEKAMIHRTTFYKHFEDKYQLLKFCVKEFQINFSKENNFDYKFNNLTDYYINTMKNILEFITSPKNKSQFVALLKNNRNSIQTIFHETIVEDVILKLEDVKKNGNEFSVPIPMIAEFYAGAIISVIRWWFESDMTISVEDLIRYSTFLSQKNLFINN</sequence>
<dbReference type="Pfam" id="PF00440">
    <property type="entry name" value="TetR_N"/>
    <property type="match status" value="1"/>
</dbReference>